<feature type="transmembrane region" description="Helical" evidence="2">
    <location>
        <begin position="222"/>
        <end position="241"/>
    </location>
</feature>
<keyword evidence="4" id="KW-1185">Reference proteome</keyword>
<name>A0AAW4L8B3_9BACT</name>
<proteinExistence type="predicted"/>
<dbReference type="AlphaFoldDB" id="A0AAW4L8B3"/>
<dbReference type="SUPFAM" id="SSF48452">
    <property type="entry name" value="TPR-like"/>
    <property type="match status" value="1"/>
</dbReference>
<dbReference type="EMBL" id="JAHCVJ010000002">
    <property type="protein sequence ID" value="MBT0664269.1"/>
    <property type="molecule type" value="Genomic_DNA"/>
</dbReference>
<dbReference type="PROSITE" id="PS50005">
    <property type="entry name" value="TPR"/>
    <property type="match status" value="1"/>
</dbReference>
<feature type="transmembrane region" description="Helical" evidence="2">
    <location>
        <begin position="88"/>
        <end position="117"/>
    </location>
</feature>
<feature type="transmembrane region" description="Helical" evidence="2">
    <location>
        <begin position="129"/>
        <end position="146"/>
    </location>
</feature>
<reference evidence="3 4" key="1">
    <citation type="submission" date="2021-05" db="EMBL/GenBank/DDBJ databases">
        <title>The draft genome of Geobacter pelophilus DSM 12255.</title>
        <authorList>
            <person name="Xu Z."/>
            <person name="Masuda Y."/>
            <person name="Itoh H."/>
            <person name="Senoo K."/>
        </authorList>
    </citation>
    <scope>NUCLEOTIDE SEQUENCE [LARGE SCALE GENOMIC DNA]</scope>
    <source>
        <strain evidence="3 4">DSM 12255</strain>
    </source>
</reference>
<keyword evidence="2" id="KW-1133">Transmembrane helix</keyword>
<comment type="caution">
    <text evidence="3">The sequence shown here is derived from an EMBL/GenBank/DDBJ whole genome shotgun (WGS) entry which is preliminary data.</text>
</comment>
<keyword evidence="1" id="KW-0802">TPR repeat</keyword>
<organism evidence="3 4">
    <name type="scientific">Geoanaerobacter pelophilus</name>
    <dbReference type="NCBI Taxonomy" id="60036"/>
    <lineage>
        <taxon>Bacteria</taxon>
        <taxon>Pseudomonadati</taxon>
        <taxon>Thermodesulfobacteriota</taxon>
        <taxon>Desulfuromonadia</taxon>
        <taxon>Geobacterales</taxon>
        <taxon>Geobacteraceae</taxon>
        <taxon>Geoanaerobacter</taxon>
    </lineage>
</organism>
<dbReference type="Proteomes" id="UP000811899">
    <property type="component" value="Unassembled WGS sequence"/>
</dbReference>
<protein>
    <recommendedName>
        <fullName evidence="5">Tetratricopeptide repeat protein</fullName>
    </recommendedName>
</protein>
<evidence type="ECO:0000256" key="2">
    <source>
        <dbReference type="SAM" id="Phobius"/>
    </source>
</evidence>
<dbReference type="InterPro" id="IPR019734">
    <property type="entry name" value="TPR_rpt"/>
</dbReference>
<evidence type="ECO:0000256" key="1">
    <source>
        <dbReference type="PROSITE-ProRule" id="PRU00339"/>
    </source>
</evidence>
<feature type="transmembrane region" description="Helical" evidence="2">
    <location>
        <begin position="345"/>
        <end position="364"/>
    </location>
</feature>
<feature type="transmembrane region" description="Helical" evidence="2">
    <location>
        <begin position="314"/>
        <end position="333"/>
    </location>
</feature>
<feature type="repeat" description="TPR" evidence="1">
    <location>
        <begin position="539"/>
        <end position="572"/>
    </location>
</feature>
<accession>A0AAW4L8B3</accession>
<dbReference type="InterPro" id="IPR011990">
    <property type="entry name" value="TPR-like_helical_dom_sf"/>
</dbReference>
<keyword evidence="2" id="KW-0472">Membrane</keyword>
<dbReference type="RefSeq" id="WP_214171027.1">
    <property type="nucleotide sequence ID" value="NZ_JAHCVJ010000002.1"/>
</dbReference>
<feature type="transmembrane region" description="Helical" evidence="2">
    <location>
        <begin position="186"/>
        <end position="210"/>
    </location>
</feature>
<feature type="transmembrane region" description="Helical" evidence="2">
    <location>
        <begin position="277"/>
        <end position="302"/>
    </location>
</feature>
<sequence>MDIKKIGLSTALPTRLLTVTLAIACLALALAQILQPIVQNDTWWHLKTGDWIIANRSLPSSDPFTYSHHLTGDTQERFLLTAYWVSQIVLSIALKFGGFFGIAIYRAVVLGILAVVLFQRLQRRGVQPWLSFTLLISASLCLFWFYPGLERPQVLSFLFASVLMGMVEEIREGKGPSWLMPPMMTLWANCHGGFIVGDLLLCAVVVGAAWTFRKDRQHFFKISRWAAAGLCFSLCNPNGYFPFLSAFQLSLNRELMDSISEFKGSIEAFHSGYPQIAVFWVLLFLMLVAAVASGRFSCLDFFPMMLSGALAFRYCRNIAFFMVAMAPLSGYYLKHAMERWATRPVKAVLVLGALALITVVPLTLSQVKWEETILNTPDKRYPSAAVDFLQRQELKGAMLNDYDAGGYLIWKLSPDRKVLIDGRIINLSILRDYRTIQQARTHLVNGRPAWSQLLDSYDIQYVIQYLQQPSTGELQPLMRVLLNDPQWAPVYVDQIAYIFVRRDGLNASVAQQFEIPPLLFCGRILESFDSILHEHPTEVKALLGRGEMFAYLGRIDEGKRNLDAALRLSPKNMSIQSRMIQLRMLERDG</sequence>
<gene>
    <name evidence="3" type="ORF">KI809_08140</name>
</gene>
<keyword evidence="2" id="KW-0812">Transmembrane</keyword>
<evidence type="ECO:0008006" key="5">
    <source>
        <dbReference type="Google" id="ProtNLM"/>
    </source>
</evidence>
<evidence type="ECO:0000313" key="3">
    <source>
        <dbReference type="EMBL" id="MBT0664269.1"/>
    </source>
</evidence>
<dbReference type="Gene3D" id="1.25.40.10">
    <property type="entry name" value="Tetratricopeptide repeat domain"/>
    <property type="match status" value="1"/>
</dbReference>
<evidence type="ECO:0000313" key="4">
    <source>
        <dbReference type="Proteomes" id="UP000811899"/>
    </source>
</evidence>